<dbReference type="InterPro" id="IPR020846">
    <property type="entry name" value="MFS_dom"/>
</dbReference>
<dbReference type="GO" id="GO:0022857">
    <property type="term" value="F:transmembrane transporter activity"/>
    <property type="evidence" value="ECO:0007669"/>
    <property type="project" value="InterPro"/>
</dbReference>
<dbReference type="Gene3D" id="1.20.1250.20">
    <property type="entry name" value="MFS general substrate transporter like domains"/>
    <property type="match status" value="1"/>
</dbReference>
<keyword evidence="2 5" id="KW-0812">Transmembrane</keyword>
<comment type="subcellular location">
    <subcellularLocation>
        <location evidence="1">Membrane</location>
        <topology evidence="1">Multi-pass membrane protein</topology>
    </subcellularLocation>
</comment>
<evidence type="ECO:0000256" key="4">
    <source>
        <dbReference type="ARBA" id="ARBA00023136"/>
    </source>
</evidence>
<dbReference type="GO" id="GO:0005886">
    <property type="term" value="C:plasma membrane"/>
    <property type="evidence" value="ECO:0007669"/>
    <property type="project" value="TreeGrafter"/>
</dbReference>
<feature type="transmembrane region" description="Helical" evidence="5">
    <location>
        <begin position="268"/>
        <end position="295"/>
    </location>
</feature>
<protein>
    <submittedName>
        <fullName evidence="7">Sucrose/H+ symporter, plant</fullName>
    </submittedName>
</protein>
<dbReference type="InterPro" id="IPR036259">
    <property type="entry name" value="MFS_trans_sf"/>
</dbReference>
<evidence type="ECO:0000256" key="1">
    <source>
        <dbReference type="ARBA" id="ARBA00004141"/>
    </source>
</evidence>
<evidence type="ECO:0000259" key="6">
    <source>
        <dbReference type="PROSITE" id="PS50850"/>
    </source>
</evidence>
<feature type="transmembrane region" description="Helical" evidence="5">
    <location>
        <begin position="449"/>
        <end position="471"/>
    </location>
</feature>
<feature type="transmembrane region" description="Helical" evidence="5">
    <location>
        <begin position="136"/>
        <end position="157"/>
    </location>
</feature>
<keyword evidence="8" id="KW-1185">Reference proteome</keyword>
<feature type="transmembrane region" description="Helical" evidence="5">
    <location>
        <begin position="82"/>
        <end position="100"/>
    </location>
</feature>
<dbReference type="FunFam" id="1.20.1250.20:FF:000011">
    <property type="entry name" value="MFS multidrug transporter, putative"/>
    <property type="match status" value="1"/>
</dbReference>
<feature type="transmembrane region" description="Helical" evidence="5">
    <location>
        <begin position="198"/>
        <end position="220"/>
    </location>
</feature>
<evidence type="ECO:0000256" key="5">
    <source>
        <dbReference type="SAM" id="Phobius"/>
    </source>
</evidence>
<evidence type="ECO:0000313" key="7">
    <source>
        <dbReference type="EMBL" id="CRL18149.1"/>
    </source>
</evidence>
<gene>
    <name evidence="7" type="ORF">PCAMFM013_S002g000019</name>
</gene>
<dbReference type="InterPro" id="IPR011701">
    <property type="entry name" value="MFS"/>
</dbReference>
<dbReference type="CDD" id="cd17323">
    <property type="entry name" value="MFS_Tpo1_MDR_like"/>
    <property type="match status" value="1"/>
</dbReference>
<sequence length="490" mass="54316">MPQDIECGPAGTLELEVLRHELTEFTGPDDPSHPHNWALWRRIWVSFMLAMFNLVVTISSSIFGSAQKIVAEEFGVSDEVTVLGTSLFLVGYIIGPLIFGPLSERFGRKYPLIAGVAISSLFGLMVALGHNMATLLVGRFLAGLFGVAPIAVLGGIITDCWNAVYRGVAMAFCICLVFSGPTFGPVIGGFIVESSIDWRWTMWVVIIAGLAVSLLALIAYPETHPPSLLYKQAKRLRKEAGNQNIRSNLEVEGFSIRLLVRVYLMRPWILFFTEPILVLLTLYQSYIYGLMYLFYQSYPIAFGDVRGWSIGVASLPLLGIIIGVLIGTVVVVVYTLTYFKRKMDSRGGNFEPEDRLPLMIFGGCLVPIGLFWYGWTSSPSIPWPSEVCSGILIGWGMYTIFIQCFVYIVDCYTDTANSAMAANGVVRSIFGAIFPLFASYMFHNLGVDWAASLVAFLSLIMVPVPIIFWRYGARIRARSKATEQRCEADI</sequence>
<accession>A0A0G4NVZ8</accession>
<dbReference type="PROSITE" id="PS50850">
    <property type="entry name" value="MFS"/>
    <property type="match status" value="1"/>
</dbReference>
<dbReference type="EMBL" id="HG793135">
    <property type="protein sequence ID" value="CRL18149.1"/>
    <property type="molecule type" value="Genomic_DNA"/>
</dbReference>
<feature type="transmembrane region" description="Helical" evidence="5">
    <location>
        <begin position="356"/>
        <end position="375"/>
    </location>
</feature>
<feature type="transmembrane region" description="Helical" evidence="5">
    <location>
        <begin position="395"/>
        <end position="413"/>
    </location>
</feature>
<dbReference type="PANTHER" id="PTHR23502:SF156">
    <property type="entry name" value="TRANSPORTER, PUTATIVE (AFU_ORTHOLOGUE AFUA_5G00420)-RELATED"/>
    <property type="match status" value="1"/>
</dbReference>
<feature type="transmembrane region" description="Helical" evidence="5">
    <location>
        <begin position="112"/>
        <end position="130"/>
    </location>
</feature>
<dbReference type="SUPFAM" id="SSF103473">
    <property type="entry name" value="MFS general substrate transporter"/>
    <property type="match status" value="1"/>
</dbReference>
<name>A0A0G4NVZ8_PENC3</name>
<feature type="domain" description="Major facilitator superfamily (MFS) profile" evidence="6">
    <location>
        <begin position="45"/>
        <end position="476"/>
    </location>
</feature>
<dbReference type="Pfam" id="PF07690">
    <property type="entry name" value="MFS_1"/>
    <property type="match status" value="1"/>
</dbReference>
<keyword evidence="3 5" id="KW-1133">Transmembrane helix</keyword>
<feature type="transmembrane region" description="Helical" evidence="5">
    <location>
        <begin position="315"/>
        <end position="336"/>
    </location>
</feature>
<dbReference type="Proteomes" id="UP000053732">
    <property type="component" value="Unassembled WGS sequence"/>
</dbReference>
<feature type="transmembrane region" description="Helical" evidence="5">
    <location>
        <begin position="425"/>
        <end position="443"/>
    </location>
</feature>
<dbReference type="AlphaFoldDB" id="A0A0G4NVZ8"/>
<dbReference type="PANTHER" id="PTHR23502">
    <property type="entry name" value="MAJOR FACILITATOR SUPERFAMILY"/>
    <property type="match status" value="1"/>
</dbReference>
<feature type="transmembrane region" description="Helical" evidence="5">
    <location>
        <begin position="43"/>
        <end position="62"/>
    </location>
</feature>
<evidence type="ECO:0000256" key="2">
    <source>
        <dbReference type="ARBA" id="ARBA00022692"/>
    </source>
</evidence>
<evidence type="ECO:0000313" key="8">
    <source>
        <dbReference type="Proteomes" id="UP000053732"/>
    </source>
</evidence>
<keyword evidence="4 5" id="KW-0472">Membrane</keyword>
<evidence type="ECO:0000256" key="3">
    <source>
        <dbReference type="ARBA" id="ARBA00022989"/>
    </source>
</evidence>
<proteinExistence type="predicted"/>
<reference evidence="7 8" key="1">
    <citation type="journal article" date="2014" name="Nat. Commun.">
        <title>Multiple recent horizontal transfers of a large genomic region in cheese making fungi.</title>
        <authorList>
            <person name="Cheeseman K."/>
            <person name="Ropars J."/>
            <person name="Renault P."/>
            <person name="Dupont J."/>
            <person name="Gouzy J."/>
            <person name="Branca A."/>
            <person name="Abraham A.L."/>
            <person name="Ceppi M."/>
            <person name="Conseiller E."/>
            <person name="Debuchy R."/>
            <person name="Malagnac F."/>
            <person name="Goarin A."/>
            <person name="Silar P."/>
            <person name="Lacoste S."/>
            <person name="Sallet E."/>
            <person name="Bensimon A."/>
            <person name="Giraud T."/>
            <person name="Brygoo Y."/>
        </authorList>
    </citation>
    <scope>NUCLEOTIDE SEQUENCE [LARGE SCALE GENOMIC DNA]</scope>
    <source>
        <strain evidence="8">FM 013</strain>
    </source>
</reference>
<feature type="transmembrane region" description="Helical" evidence="5">
    <location>
        <begin position="169"/>
        <end position="192"/>
    </location>
</feature>
<organism evidence="7 8">
    <name type="scientific">Penicillium camemberti (strain FM 013)</name>
    <dbReference type="NCBI Taxonomy" id="1429867"/>
    <lineage>
        <taxon>Eukaryota</taxon>
        <taxon>Fungi</taxon>
        <taxon>Dikarya</taxon>
        <taxon>Ascomycota</taxon>
        <taxon>Pezizomycotina</taxon>
        <taxon>Eurotiomycetes</taxon>
        <taxon>Eurotiomycetidae</taxon>
        <taxon>Eurotiales</taxon>
        <taxon>Aspergillaceae</taxon>
        <taxon>Penicillium</taxon>
    </lineage>
</organism>
<dbReference type="STRING" id="1429867.A0A0G4NVZ8"/>